<sequence length="44" mass="4954">MPAKNFGYVRRQPVGETHELPPHQSTEPCAAFNSLWTDISRLNG</sequence>
<dbReference type="AlphaFoldDB" id="A0A0E9U6H4"/>
<evidence type="ECO:0000256" key="1">
    <source>
        <dbReference type="SAM" id="MobiDB-lite"/>
    </source>
</evidence>
<proteinExistence type="predicted"/>
<dbReference type="EMBL" id="GBXM01047141">
    <property type="protein sequence ID" value="JAH61436.1"/>
    <property type="molecule type" value="Transcribed_RNA"/>
</dbReference>
<reference evidence="2" key="1">
    <citation type="submission" date="2014-11" db="EMBL/GenBank/DDBJ databases">
        <authorList>
            <person name="Amaro Gonzalez C."/>
        </authorList>
    </citation>
    <scope>NUCLEOTIDE SEQUENCE</scope>
</reference>
<organism evidence="2">
    <name type="scientific">Anguilla anguilla</name>
    <name type="common">European freshwater eel</name>
    <name type="synonym">Muraena anguilla</name>
    <dbReference type="NCBI Taxonomy" id="7936"/>
    <lineage>
        <taxon>Eukaryota</taxon>
        <taxon>Metazoa</taxon>
        <taxon>Chordata</taxon>
        <taxon>Craniata</taxon>
        <taxon>Vertebrata</taxon>
        <taxon>Euteleostomi</taxon>
        <taxon>Actinopterygii</taxon>
        <taxon>Neopterygii</taxon>
        <taxon>Teleostei</taxon>
        <taxon>Anguilliformes</taxon>
        <taxon>Anguillidae</taxon>
        <taxon>Anguilla</taxon>
    </lineage>
</organism>
<protein>
    <submittedName>
        <fullName evidence="2">Uncharacterized protein</fullName>
    </submittedName>
</protein>
<reference evidence="2" key="2">
    <citation type="journal article" date="2015" name="Fish Shellfish Immunol.">
        <title>Early steps in the European eel (Anguilla anguilla)-Vibrio vulnificus interaction in the gills: Role of the RtxA13 toxin.</title>
        <authorList>
            <person name="Callol A."/>
            <person name="Pajuelo D."/>
            <person name="Ebbesson L."/>
            <person name="Teles M."/>
            <person name="MacKenzie S."/>
            <person name="Amaro C."/>
        </authorList>
    </citation>
    <scope>NUCLEOTIDE SEQUENCE</scope>
</reference>
<accession>A0A0E9U6H4</accession>
<feature type="region of interest" description="Disordered" evidence="1">
    <location>
        <begin position="1"/>
        <end position="26"/>
    </location>
</feature>
<evidence type="ECO:0000313" key="2">
    <source>
        <dbReference type="EMBL" id="JAH61436.1"/>
    </source>
</evidence>
<name>A0A0E9U6H4_ANGAN</name>